<dbReference type="InterPro" id="IPR029063">
    <property type="entry name" value="SAM-dependent_MTases_sf"/>
</dbReference>
<dbReference type="SUPFAM" id="SSF53335">
    <property type="entry name" value="S-adenosyl-L-methionine-dependent methyltransferases"/>
    <property type="match status" value="1"/>
</dbReference>
<organism evidence="1">
    <name type="scientific">bioreactor metagenome</name>
    <dbReference type="NCBI Taxonomy" id="1076179"/>
    <lineage>
        <taxon>unclassified sequences</taxon>
        <taxon>metagenomes</taxon>
        <taxon>ecological metagenomes</taxon>
    </lineage>
</organism>
<accession>A0A644Z5K4</accession>
<comment type="caution">
    <text evidence="1">The sequence shown here is derived from an EMBL/GenBank/DDBJ whole genome shotgun (WGS) entry which is preliminary data.</text>
</comment>
<gene>
    <name evidence="1" type="ORF">SDC9_82491</name>
</gene>
<dbReference type="EMBL" id="VSSQ01007431">
    <property type="protein sequence ID" value="MPM35897.1"/>
    <property type="molecule type" value="Genomic_DNA"/>
</dbReference>
<dbReference type="Gene3D" id="3.40.50.720">
    <property type="entry name" value="NAD(P)-binding Rossmann-like Domain"/>
    <property type="match status" value="1"/>
</dbReference>
<name>A0A644Z5K4_9ZZZZ</name>
<proteinExistence type="predicted"/>
<protein>
    <submittedName>
        <fullName evidence="1">Uncharacterized protein</fullName>
    </submittedName>
</protein>
<sequence>MRGLEQHREETPPKKTRVVLFGCSKKAEHLSSITPPFPIDYFVDDDSALWGTVFAGLPVRPPSALLEEYPAGTTVFIASPDYQTTFERLMGMGFGDTSVMPL</sequence>
<dbReference type="AlphaFoldDB" id="A0A644Z5K4"/>
<evidence type="ECO:0000313" key="1">
    <source>
        <dbReference type="EMBL" id="MPM35897.1"/>
    </source>
</evidence>
<reference evidence="1" key="1">
    <citation type="submission" date="2019-08" db="EMBL/GenBank/DDBJ databases">
        <authorList>
            <person name="Kucharzyk K."/>
            <person name="Murdoch R.W."/>
            <person name="Higgins S."/>
            <person name="Loffler F."/>
        </authorList>
    </citation>
    <scope>NUCLEOTIDE SEQUENCE</scope>
</reference>